<dbReference type="InterPro" id="IPR002789">
    <property type="entry name" value="HerA_central"/>
</dbReference>
<comment type="caution">
    <text evidence="3">The sequence shown here is derived from an EMBL/GenBank/DDBJ whole genome shotgun (WGS) entry which is preliminary data.</text>
</comment>
<evidence type="ECO:0000313" key="3">
    <source>
        <dbReference type="EMBL" id="GBF57295.1"/>
    </source>
</evidence>
<dbReference type="Gene3D" id="3.40.50.300">
    <property type="entry name" value="P-loop containing nucleotide triphosphate hydrolases"/>
    <property type="match status" value="2"/>
</dbReference>
<dbReference type="SUPFAM" id="SSF52540">
    <property type="entry name" value="P-loop containing nucleoside triphosphate hydrolases"/>
    <property type="match status" value="1"/>
</dbReference>
<gene>
    <name evidence="3" type="ORF">PbB2_00960</name>
</gene>
<feature type="domain" description="Helicase HerA central" evidence="2">
    <location>
        <begin position="211"/>
        <end position="454"/>
    </location>
</feature>
<dbReference type="EMBL" id="BFBR01000002">
    <property type="protein sequence ID" value="GBF57295.1"/>
    <property type="molecule type" value="Genomic_DNA"/>
</dbReference>
<proteinExistence type="predicted"/>
<reference evidence="3 4" key="1">
    <citation type="journal article" date="2018" name="Genome Announc.">
        <title>Draft Genome Sequence of "Candidatus Phycosocius bacilliformis," an Alphaproteobacterial Ectosymbiont of the Hydrocarbon-Producing Green Alga Botryococcus braunii.</title>
        <authorList>
            <person name="Tanabe Y."/>
            <person name="Yamaguchi H."/>
            <person name="Watanabe M.M."/>
        </authorList>
    </citation>
    <scope>NUCLEOTIDE SEQUENCE [LARGE SCALE GENOMIC DNA]</scope>
    <source>
        <strain evidence="3 4">BOTRYCO-2</strain>
    </source>
</reference>
<protein>
    <recommendedName>
        <fullName evidence="2">Helicase HerA central domain-containing protein</fullName>
    </recommendedName>
</protein>
<evidence type="ECO:0000256" key="1">
    <source>
        <dbReference type="SAM" id="MobiDB-lite"/>
    </source>
</evidence>
<dbReference type="PANTHER" id="PTHR42957:SF1">
    <property type="entry name" value="HELICASE MJ1565-RELATED"/>
    <property type="match status" value="1"/>
</dbReference>
<evidence type="ECO:0000313" key="4">
    <source>
        <dbReference type="Proteomes" id="UP000245086"/>
    </source>
</evidence>
<sequence length="686" mass="74096">MALDHDPRSLSGQALRSGDPLTRTNPADQQPVLPPLSRPTADLLGSLTPTRAADLIAEVQTGLAAARLSTDEEAKRKAFERRASEQPTERMIGRVTFCNGARATISTVADNLSQASADFWAVGRLISITVGKIRVVALVYEMRTDSSVWNHNESNAVSVQVELMGEIYEDAHGNSRFHRGVSRYPQVGSVAHKIRARDLEIMHDLGDRKSVEIGRLSQNADIPATVSVNDLLTRHFAVVGTTGVGKSCSLSLIVRQCLSVKPELRVVMLDPHNEFGGAFGTQAQVLDASTLELPYWLFRFEELEDVIFRGRTIPEEAEILREVLAQAKTNFQNEKTGATAAGLVRKALDIGGLNADSPMPYRISELFKLIDDHIGQLTPRHERHHLKSLRVRLDALVNDPRYGFMFTKGGAEDNFSTLIARLFRLPADGKPISIINLSGLPSDVTNAVVSVLARLCFDVAYASEGQLHILLVCEEAHRYVPQDVTAGFVPTRRAIARIAKEGRKYGCSIGVVSQRPGELDPTILSQCSTVFAMRLANDRDQEIIRSAIADSSGSTISFLSALDNAEAIVFGEAVATTMRFKFTYQEPTRLPRAAGSDITDPNAVSRKTGEADAKLIATRLRGMRDLEKAPMPTMLAEASSAQKLAAAAAISAGPLATPAARPAASAPAAAAAMRPPPSFGTGAKPG</sequence>
<dbReference type="OrthoDB" id="9806951at2"/>
<feature type="region of interest" description="Disordered" evidence="1">
    <location>
        <begin position="1"/>
        <end position="41"/>
    </location>
</feature>
<dbReference type="InterPro" id="IPR027417">
    <property type="entry name" value="P-loop_NTPase"/>
</dbReference>
<feature type="compositionally biased region" description="Low complexity" evidence="1">
    <location>
        <begin position="656"/>
        <end position="673"/>
    </location>
</feature>
<dbReference type="PANTHER" id="PTHR42957">
    <property type="entry name" value="HELICASE MJ1565-RELATED"/>
    <property type="match status" value="1"/>
</dbReference>
<dbReference type="AlphaFoldDB" id="A0A2P2E8B4"/>
<organism evidence="3 4">
    <name type="scientific">Candidatus Phycosocius bacilliformis</name>
    <dbReference type="NCBI Taxonomy" id="1445552"/>
    <lineage>
        <taxon>Bacteria</taxon>
        <taxon>Pseudomonadati</taxon>
        <taxon>Pseudomonadota</taxon>
        <taxon>Alphaproteobacteria</taxon>
        <taxon>Caulobacterales</taxon>
        <taxon>Caulobacterales incertae sedis</taxon>
        <taxon>Candidatus Phycosocius</taxon>
    </lineage>
</organism>
<feature type="region of interest" description="Disordered" evidence="1">
    <location>
        <begin position="656"/>
        <end position="686"/>
    </location>
</feature>
<keyword evidence="4" id="KW-1185">Reference proteome</keyword>
<accession>A0A2P2E8B4</accession>
<dbReference type="Pfam" id="PF01935">
    <property type="entry name" value="DUF87"/>
    <property type="match status" value="1"/>
</dbReference>
<evidence type="ECO:0000259" key="2">
    <source>
        <dbReference type="Pfam" id="PF01935"/>
    </source>
</evidence>
<dbReference type="RefSeq" id="WP_108984152.1">
    <property type="nucleotide sequence ID" value="NZ_BFBR01000002.1"/>
</dbReference>
<name>A0A2P2E8B4_9PROT</name>
<dbReference type="Proteomes" id="UP000245086">
    <property type="component" value="Unassembled WGS sequence"/>
</dbReference>
<dbReference type="InterPro" id="IPR008571">
    <property type="entry name" value="HerA-like"/>
</dbReference>